<name>A0ABN7V0F8_GIGMA</name>
<dbReference type="PROSITE" id="PS00136">
    <property type="entry name" value="SUBTILASE_ASP"/>
    <property type="match status" value="1"/>
</dbReference>
<dbReference type="CDD" id="cd04077">
    <property type="entry name" value="Peptidases_S8_PCSK9_ProteinaseK_like"/>
    <property type="match status" value="1"/>
</dbReference>
<keyword evidence="2 6" id="KW-0645">Protease</keyword>
<dbReference type="Pfam" id="PF05922">
    <property type="entry name" value="Inhibitor_I9"/>
    <property type="match status" value="1"/>
</dbReference>
<dbReference type="InterPro" id="IPR050131">
    <property type="entry name" value="Peptidase_S8_subtilisin-like"/>
</dbReference>
<dbReference type="InterPro" id="IPR010259">
    <property type="entry name" value="S8pro/Inhibitor_I9"/>
</dbReference>
<accession>A0ABN7V0F8</accession>
<evidence type="ECO:0000256" key="1">
    <source>
        <dbReference type="ARBA" id="ARBA00011073"/>
    </source>
</evidence>
<comment type="similarity">
    <text evidence="1 5 6">Belongs to the peptidase S8 family.</text>
</comment>
<comment type="caution">
    <text evidence="9">The sequence shown here is derived from an EMBL/GenBank/DDBJ whole genome shotgun (WGS) entry which is preliminary data.</text>
</comment>
<evidence type="ECO:0000256" key="5">
    <source>
        <dbReference type="PROSITE-ProRule" id="PRU01240"/>
    </source>
</evidence>
<sequence>ISSDEAPQTYIVQLNSANNKDSHFAMINSCYNKNADNSLTAQSSDPNTIKDVSFDGFTAYIASLRPSEADSLSKRSDVKTVEQNSEASINAPYHYNYHDNYINYNYNYPDNKNHYNYPNNKKNHYNYLDNKKHYNLDNKNHYNYPDNKNHPNNKNQYNYPDNHNKYNYHNHATKTTKTHPTHTLTPAHNHCHGFKTQKSAPFNLDRIDQAKFPLDGEYNYPKSSGSGVNVYIIDTGIKTDHVEFGNRATRITWGVAKLVRLIAVKVFNAGGSGSFSDVIAGIAYVASQHKNSTNKNTVVNMSLGGGRNQAVNDAVKALTNMGIHVVVAAGNSAADSCSFSPASEPSAICVGATEDTSDAVTDFSNFGTCVNIFAPGRNIQSAWITSKNSTSILSGTSMATPHVTGTIALIIAKSGNLPPAQMKEALDNLATPDIIPVNTLKQSPNRFLRVPNCTHPKEDKKDYHNYF</sequence>
<dbReference type="InterPro" id="IPR034193">
    <property type="entry name" value="PCSK9_ProteinaseK-like"/>
</dbReference>
<dbReference type="Pfam" id="PF00082">
    <property type="entry name" value="Peptidase_S8"/>
    <property type="match status" value="1"/>
</dbReference>
<dbReference type="InterPro" id="IPR000209">
    <property type="entry name" value="Peptidase_S8/S53_dom"/>
</dbReference>
<dbReference type="InterPro" id="IPR023827">
    <property type="entry name" value="Peptidase_S8_Asp-AS"/>
</dbReference>
<dbReference type="PANTHER" id="PTHR43806">
    <property type="entry name" value="PEPTIDASE S8"/>
    <property type="match status" value="1"/>
</dbReference>
<keyword evidence="4 6" id="KW-0720">Serine protease</keyword>
<reference evidence="9 10" key="1">
    <citation type="submission" date="2021-06" db="EMBL/GenBank/DDBJ databases">
        <authorList>
            <person name="Kallberg Y."/>
            <person name="Tangrot J."/>
            <person name="Rosling A."/>
        </authorList>
    </citation>
    <scope>NUCLEOTIDE SEQUENCE [LARGE SCALE GENOMIC DNA]</scope>
    <source>
        <strain evidence="9 10">120-4 pot B 10/14</strain>
    </source>
</reference>
<evidence type="ECO:0000313" key="10">
    <source>
        <dbReference type="Proteomes" id="UP000789901"/>
    </source>
</evidence>
<evidence type="ECO:0000256" key="2">
    <source>
        <dbReference type="ARBA" id="ARBA00022670"/>
    </source>
</evidence>
<dbReference type="Gene3D" id="3.40.50.200">
    <property type="entry name" value="Peptidase S8/S53 domain"/>
    <property type="match status" value="1"/>
</dbReference>
<dbReference type="PROSITE" id="PS00138">
    <property type="entry name" value="SUBTILASE_SER"/>
    <property type="match status" value="1"/>
</dbReference>
<keyword evidence="10" id="KW-1185">Reference proteome</keyword>
<dbReference type="Proteomes" id="UP000789901">
    <property type="component" value="Unassembled WGS sequence"/>
</dbReference>
<dbReference type="InterPro" id="IPR023828">
    <property type="entry name" value="Peptidase_S8_Ser-AS"/>
</dbReference>
<feature type="domain" description="Inhibitor I9" evidence="8">
    <location>
        <begin position="9"/>
        <end position="86"/>
    </location>
</feature>
<evidence type="ECO:0000256" key="3">
    <source>
        <dbReference type="ARBA" id="ARBA00022801"/>
    </source>
</evidence>
<organism evidence="9 10">
    <name type="scientific">Gigaspora margarita</name>
    <dbReference type="NCBI Taxonomy" id="4874"/>
    <lineage>
        <taxon>Eukaryota</taxon>
        <taxon>Fungi</taxon>
        <taxon>Fungi incertae sedis</taxon>
        <taxon>Mucoromycota</taxon>
        <taxon>Glomeromycotina</taxon>
        <taxon>Glomeromycetes</taxon>
        <taxon>Diversisporales</taxon>
        <taxon>Gigasporaceae</taxon>
        <taxon>Gigaspora</taxon>
    </lineage>
</organism>
<dbReference type="InterPro" id="IPR015500">
    <property type="entry name" value="Peptidase_S8_subtilisin-rel"/>
</dbReference>
<comment type="caution">
    <text evidence="5">Lacks conserved residue(s) required for the propagation of feature annotation.</text>
</comment>
<proteinExistence type="inferred from homology"/>
<dbReference type="EMBL" id="CAJVQB010007631">
    <property type="protein sequence ID" value="CAG8706514.1"/>
    <property type="molecule type" value="Genomic_DNA"/>
</dbReference>
<evidence type="ECO:0000259" key="7">
    <source>
        <dbReference type="Pfam" id="PF00082"/>
    </source>
</evidence>
<evidence type="ECO:0000313" key="9">
    <source>
        <dbReference type="EMBL" id="CAG8706514.1"/>
    </source>
</evidence>
<dbReference type="PRINTS" id="PR00723">
    <property type="entry name" value="SUBTILISIN"/>
</dbReference>
<gene>
    <name evidence="9" type="ORF">GMARGA_LOCUS12477</name>
</gene>
<protein>
    <submittedName>
        <fullName evidence="9">37271_t:CDS:1</fullName>
    </submittedName>
</protein>
<dbReference type="PANTHER" id="PTHR43806:SF11">
    <property type="entry name" value="CEREVISIN-RELATED"/>
    <property type="match status" value="1"/>
</dbReference>
<feature type="non-terminal residue" evidence="9">
    <location>
        <position position="1"/>
    </location>
</feature>
<dbReference type="InterPro" id="IPR036852">
    <property type="entry name" value="Peptidase_S8/S53_dom_sf"/>
</dbReference>
<evidence type="ECO:0000256" key="6">
    <source>
        <dbReference type="RuleBase" id="RU003355"/>
    </source>
</evidence>
<dbReference type="SUPFAM" id="SSF52743">
    <property type="entry name" value="Subtilisin-like"/>
    <property type="match status" value="1"/>
</dbReference>
<evidence type="ECO:0000259" key="8">
    <source>
        <dbReference type="Pfam" id="PF05922"/>
    </source>
</evidence>
<keyword evidence="3 6" id="KW-0378">Hydrolase</keyword>
<feature type="domain" description="Peptidase S8/S53" evidence="7">
    <location>
        <begin position="252"/>
        <end position="430"/>
    </location>
</feature>
<dbReference type="PROSITE" id="PS51892">
    <property type="entry name" value="SUBTILASE"/>
    <property type="match status" value="1"/>
</dbReference>
<evidence type="ECO:0000256" key="4">
    <source>
        <dbReference type="ARBA" id="ARBA00022825"/>
    </source>
</evidence>